<dbReference type="AlphaFoldDB" id="A0A4Z0P7C3"/>
<dbReference type="Proteomes" id="UP000298337">
    <property type="component" value="Unassembled WGS sequence"/>
</dbReference>
<keyword evidence="3" id="KW-1185">Reference proteome</keyword>
<protein>
    <submittedName>
        <fullName evidence="2">Uncharacterized protein</fullName>
    </submittedName>
</protein>
<evidence type="ECO:0000256" key="1">
    <source>
        <dbReference type="SAM" id="Phobius"/>
    </source>
</evidence>
<gene>
    <name evidence="2" type="ORF">EU556_17195</name>
</gene>
<sequence>MYIRTLLAWVRMLLLVIGCFGGSYYFSRSAQGTKLPASRMPKIDYRLSAVNRPLPGPETR</sequence>
<keyword evidence="1" id="KW-0812">Transmembrane</keyword>
<accession>A0A4Z0P7C3</accession>
<dbReference type="OrthoDB" id="9904098at2"/>
<evidence type="ECO:0000313" key="3">
    <source>
        <dbReference type="Proteomes" id="UP000298337"/>
    </source>
</evidence>
<name>A0A4Z0P7C3_9BACT</name>
<keyword evidence="1" id="KW-0472">Membrane</keyword>
<feature type="transmembrane region" description="Helical" evidence="1">
    <location>
        <begin position="6"/>
        <end position="26"/>
    </location>
</feature>
<organism evidence="2 3">
    <name type="scientific">Hymenobacter fodinae</name>
    <dbReference type="NCBI Taxonomy" id="2510796"/>
    <lineage>
        <taxon>Bacteria</taxon>
        <taxon>Pseudomonadati</taxon>
        <taxon>Bacteroidota</taxon>
        <taxon>Cytophagia</taxon>
        <taxon>Cytophagales</taxon>
        <taxon>Hymenobacteraceae</taxon>
        <taxon>Hymenobacter</taxon>
    </lineage>
</organism>
<dbReference type="EMBL" id="SRLA01000003">
    <property type="protein sequence ID" value="TGE06568.1"/>
    <property type="molecule type" value="Genomic_DNA"/>
</dbReference>
<dbReference type="RefSeq" id="WP_135435340.1">
    <property type="nucleotide sequence ID" value="NZ_SRLA01000003.1"/>
</dbReference>
<reference evidence="2 3" key="1">
    <citation type="submission" date="2019-04" db="EMBL/GenBank/DDBJ databases">
        <authorList>
            <person name="Feng G."/>
            <person name="Zhang J."/>
            <person name="Zhu H."/>
        </authorList>
    </citation>
    <scope>NUCLEOTIDE SEQUENCE [LARGE SCALE GENOMIC DNA]</scope>
    <source>
        <strain evidence="2 3">92R-1</strain>
    </source>
</reference>
<comment type="caution">
    <text evidence="2">The sequence shown here is derived from an EMBL/GenBank/DDBJ whole genome shotgun (WGS) entry which is preliminary data.</text>
</comment>
<evidence type="ECO:0000313" key="2">
    <source>
        <dbReference type="EMBL" id="TGE06568.1"/>
    </source>
</evidence>
<keyword evidence="1" id="KW-1133">Transmembrane helix</keyword>
<proteinExistence type="predicted"/>